<feature type="domain" description="PRD" evidence="8">
    <location>
        <begin position="202"/>
        <end position="307"/>
    </location>
</feature>
<dbReference type="SUPFAM" id="SSF55804">
    <property type="entry name" value="Phoshotransferase/anion transport protein"/>
    <property type="match status" value="1"/>
</dbReference>
<evidence type="ECO:0000256" key="2">
    <source>
        <dbReference type="ARBA" id="ARBA00022737"/>
    </source>
</evidence>
<dbReference type="PANTHER" id="PTHR30185:SF18">
    <property type="entry name" value="TRANSCRIPTIONAL REGULATOR MTLR"/>
    <property type="match status" value="1"/>
</dbReference>
<evidence type="ECO:0000256" key="5">
    <source>
        <dbReference type="ARBA" id="ARBA00023163"/>
    </source>
</evidence>
<dbReference type="Pfam" id="PF02302">
    <property type="entry name" value="PTS_IIB"/>
    <property type="match status" value="1"/>
</dbReference>
<dbReference type="PROSITE" id="PS51094">
    <property type="entry name" value="PTS_EIIA_TYPE_2"/>
    <property type="match status" value="1"/>
</dbReference>
<evidence type="ECO:0000313" key="9">
    <source>
        <dbReference type="EMBL" id="MBH8595893.1"/>
    </source>
</evidence>
<dbReference type="InterPro" id="IPR003501">
    <property type="entry name" value="PTS_EIIB_2/3"/>
</dbReference>
<dbReference type="InterPro" id="IPR002178">
    <property type="entry name" value="PTS_EIIA_type-2_dom"/>
</dbReference>
<name>A0A8I1AH62_THEIN</name>
<dbReference type="InterPro" id="IPR016152">
    <property type="entry name" value="PTrfase/Anion_transptr"/>
</dbReference>
<dbReference type="CDD" id="cd05568">
    <property type="entry name" value="PTS_IIB_bgl_like"/>
    <property type="match status" value="1"/>
</dbReference>
<dbReference type="InterPro" id="IPR007737">
    <property type="entry name" value="Mga_HTH"/>
</dbReference>
<protein>
    <submittedName>
        <fullName evidence="9">Transcription antiterminator</fullName>
    </submittedName>
</protein>
<dbReference type="Gene3D" id="3.40.930.10">
    <property type="entry name" value="Mannitol-specific EII, Chain A"/>
    <property type="match status" value="1"/>
</dbReference>
<dbReference type="Pfam" id="PF00359">
    <property type="entry name" value="PTS_EIIA_2"/>
    <property type="match status" value="1"/>
</dbReference>
<evidence type="ECO:0000256" key="1">
    <source>
        <dbReference type="ARBA" id="ARBA00022679"/>
    </source>
</evidence>
<evidence type="ECO:0000256" key="4">
    <source>
        <dbReference type="ARBA" id="ARBA00023159"/>
    </source>
</evidence>
<dbReference type="AlphaFoldDB" id="A0A8I1AH62"/>
<dbReference type="InterPro" id="IPR050661">
    <property type="entry name" value="BglG_antiterminators"/>
</dbReference>
<dbReference type="SUPFAM" id="SSF46785">
    <property type="entry name" value="Winged helix' DNA-binding domain"/>
    <property type="match status" value="2"/>
</dbReference>
<dbReference type="EMBL" id="JAECVW010000007">
    <property type="protein sequence ID" value="MBH8595893.1"/>
    <property type="molecule type" value="Genomic_DNA"/>
</dbReference>
<feature type="domain" description="PTS EIIA type-2" evidence="6">
    <location>
        <begin position="545"/>
        <end position="692"/>
    </location>
</feature>
<dbReference type="PROSITE" id="PS51372">
    <property type="entry name" value="PRD_2"/>
    <property type="match status" value="2"/>
</dbReference>
<dbReference type="GO" id="GO:0009401">
    <property type="term" value="P:phosphoenolpyruvate-dependent sugar phosphotransferase system"/>
    <property type="evidence" value="ECO:0007669"/>
    <property type="project" value="InterPro"/>
</dbReference>
<keyword evidence="3" id="KW-0805">Transcription regulation</keyword>
<dbReference type="Gene3D" id="1.10.1790.10">
    <property type="entry name" value="PRD domain"/>
    <property type="match status" value="2"/>
</dbReference>
<evidence type="ECO:0000313" key="10">
    <source>
        <dbReference type="Proteomes" id="UP000633619"/>
    </source>
</evidence>
<dbReference type="InterPro" id="IPR013196">
    <property type="entry name" value="HTH_11"/>
</dbReference>
<dbReference type="InterPro" id="IPR036390">
    <property type="entry name" value="WH_DNA-bd_sf"/>
</dbReference>
<dbReference type="Pfam" id="PF08279">
    <property type="entry name" value="HTH_11"/>
    <property type="match status" value="1"/>
</dbReference>
<dbReference type="PANTHER" id="PTHR30185">
    <property type="entry name" value="CRYPTIC BETA-GLUCOSIDE BGL OPERON ANTITERMINATOR"/>
    <property type="match status" value="1"/>
</dbReference>
<dbReference type="GO" id="GO:0008982">
    <property type="term" value="F:protein-N(PI)-phosphohistidine-sugar phosphotransferase activity"/>
    <property type="evidence" value="ECO:0007669"/>
    <property type="project" value="InterPro"/>
</dbReference>
<dbReference type="PROSITE" id="PS51099">
    <property type="entry name" value="PTS_EIIB_TYPE_2"/>
    <property type="match status" value="1"/>
</dbReference>
<sequence>MYITARERLILKRLLSTRPENLTTKQLAEELDVSVRTIHRDLKGIEQLLQKYDLELVKKPGVGIQLSGAAGQKEALKRDLFRQSRREYTPEERRILILCTLLEAKEPVKLISLASELDVTMATVSHDLTKLESGLEKFDLSLIRKRGYGVEIVGSESAKRRAMSNLIAENIDEVQFLSLIRENIQNKTKKTPESLSGRLLGLVEKRKLILVEKVVEEISKQLPYSLADSAYIGLVVHLALAIERIMQGENIEMDPVHLNRLKNAPEYAFARQLIARLETVFRLSIPEAEVGYITMHLQGARLRHDQEYTIEEEDYPVLLWTKKLIRFVEEELHCRLSDQTSLVQGLISHLKPALYRIRRNMKITNPMLPKIMEDYRDLFAVVKKGVAAVFPDVSVPDEEIGYLVMHFGSALLNKQEQDLHALIICSSGIGTSKMLETRIRQEIPEIKNLTNRSVFGIDQEDPEAFDLIISTIQLPYFQGDYLVVSPILTRDEVEKIRARIREKLRKKRTGFKTSPGNPDPAPSPKLEQTISNMQKIHQYSGGIATILRGFQCFVAEEAGSVPEALEAACLRLREEGVIQRVAPVVEALLKREEKGGLGIPGTQLALFHTRSQQVVRPSFTVCFLKQPFVMKGMDQSDIRADTLLLLLAPEKVSGPVLEVLSYISSLFIENDEGIALFQSGDQQAISAYLAKRFERFFEEKLKETRSV</sequence>
<accession>A0A8I1AH62</accession>
<gene>
    <name evidence="9" type="ORF">I8U20_11180</name>
</gene>
<keyword evidence="5" id="KW-0804">Transcription</keyword>
<dbReference type="InterPro" id="IPR036388">
    <property type="entry name" value="WH-like_DNA-bd_sf"/>
</dbReference>
<feature type="domain" description="PRD" evidence="8">
    <location>
        <begin position="312"/>
        <end position="417"/>
    </location>
</feature>
<dbReference type="GO" id="GO:0006355">
    <property type="term" value="P:regulation of DNA-templated transcription"/>
    <property type="evidence" value="ECO:0007669"/>
    <property type="project" value="InterPro"/>
</dbReference>
<dbReference type="SUPFAM" id="SSF63520">
    <property type="entry name" value="PTS-regulatory domain, PRD"/>
    <property type="match status" value="2"/>
</dbReference>
<dbReference type="InterPro" id="IPR036634">
    <property type="entry name" value="PRD_sf"/>
</dbReference>
<dbReference type="Gene3D" id="1.10.10.10">
    <property type="entry name" value="Winged helix-like DNA-binding domain superfamily/Winged helix DNA-binding domain"/>
    <property type="match status" value="2"/>
</dbReference>
<keyword evidence="1" id="KW-0808">Transferase</keyword>
<dbReference type="Pfam" id="PF05043">
    <property type="entry name" value="Mga"/>
    <property type="match status" value="1"/>
</dbReference>
<evidence type="ECO:0000259" key="8">
    <source>
        <dbReference type="PROSITE" id="PS51372"/>
    </source>
</evidence>
<dbReference type="InterPro" id="IPR036095">
    <property type="entry name" value="PTS_EIIB-like_sf"/>
</dbReference>
<reference evidence="9 10" key="1">
    <citation type="submission" date="2020-12" db="EMBL/GenBank/DDBJ databases">
        <title>WGS of Thermoactinomyces spp.</title>
        <authorList>
            <person name="Cheng K."/>
        </authorList>
    </citation>
    <scope>NUCLEOTIDE SEQUENCE [LARGE SCALE GENOMIC DNA]</scope>
    <source>
        <strain evidence="10">CICC 10671\DSM 43846</strain>
    </source>
</reference>
<feature type="domain" description="PTS EIIB type-2" evidence="7">
    <location>
        <begin position="419"/>
        <end position="508"/>
    </location>
</feature>
<keyword evidence="2" id="KW-0677">Repeat</keyword>
<dbReference type="SUPFAM" id="SSF52794">
    <property type="entry name" value="PTS system IIB component-like"/>
    <property type="match status" value="1"/>
</dbReference>
<dbReference type="Gene3D" id="3.40.50.2300">
    <property type="match status" value="1"/>
</dbReference>
<organism evidence="9 10">
    <name type="scientific">Thermoactinomyces intermedius</name>
    <dbReference type="NCBI Taxonomy" id="2024"/>
    <lineage>
        <taxon>Bacteria</taxon>
        <taxon>Bacillati</taxon>
        <taxon>Bacillota</taxon>
        <taxon>Bacilli</taxon>
        <taxon>Bacillales</taxon>
        <taxon>Thermoactinomycetaceae</taxon>
        <taxon>Thermoactinomyces</taxon>
    </lineage>
</organism>
<comment type="caution">
    <text evidence="9">The sequence shown here is derived from an EMBL/GenBank/DDBJ whole genome shotgun (WGS) entry which is preliminary data.</text>
</comment>
<evidence type="ECO:0000259" key="6">
    <source>
        <dbReference type="PROSITE" id="PS51094"/>
    </source>
</evidence>
<dbReference type="Pfam" id="PF00874">
    <property type="entry name" value="PRD"/>
    <property type="match status" value="2"/>
</dbReference>
<dbReference type="InterPro" id="IPR013011">
    <property type="entry name" value="PTS_EIIB_2"/>
</dbReference>
<keyword evidence="10" id="KW-1185">Reference proteome</keyword>
<evidence type="ECO:0000256" key="3">
    <source>
        <dbReference type="ARBA" id="ARBA00023015"/>
    </source>
</evidence>
<proteinExistence type="predicted"/>
<evidence type="ECO:0000259" key="7">
    <source>
        <dbReference type="PROSITE" id="PS51099"/>
    </source>
</evidence>
<keyword evidence="4" id="KW-0010">Activator</keyword>
<dbReference type="InterPro" id="IPR011608">
    <property type="entry name" value="PRD"/>
</dbReference>
<dbReference type="Proteomes" id="UP000633619">
    <property type="component" value="Unassembled WGS sequence"/>
</dbReference>
<dbReference type="RefSeq" id="WP_181732668.1">
    <property type="nucleotide sequence ID" value="NZ_JACEIR010000010.1"/>
</dbReference>